<dbReference type="Proteomes" id="UP000275267">
    <property type="component" value="Unassembled WGS sequence"/>
</dbReference>
<gene>
    <name evidence="1" type="ORF">C2845_PM08G04970</name>
</gene>
<reference evidence="2" key="1">
    <citation type="journal article" date="2019" name="Nat. Commun.">
        <title>The genome of broomcorn millet.</title>
        <authorList>
            <person name="Zou C."/>
            <person name="Miki D."/>
            <person name="Li D."/>
            <person name="Tang Q."/>
            <person name="Xiao L."/>
            <person name="Rajput S."/>
            <person name="Deng P."/>
            <person name="Jia W."/>
            <person name="Huang R."/>
            <person name="Zhang M."/>
            <person name="Sun Y."/>
            <person name="Hu J."/>
            <person name="Fu X."/>
            <person name="Schnable P.S."/>
            <person name="Li F."/>
            <person name="Zhang H."/>
            <person name="Feng B."/>
            <person name="Zhu X."/>
            <person name="Liu R."/>
            <person name="Schnable J.C."/>
            <person name="Zhu J.-K."/>
            <person name="Zhang H."/>
        </authorList>
    </citation>
    <scope>NUCLEOTIDE SEQUENCE [LARGE SCALE GENOMIC DNA]</scope>
</reference>
<keyword evidence="2" id="KW-1185">Reference proteome</keyword>
<organism evidence="1 2">
    <name type="scientific">Panicum miliaceum</name>
    <name type="common">Proso millet</name>
    <name type="synonym">Broomcorn millet</name>
    <dbReference type="NCBI Taxonomy" id="4540"/>
    <lineage>
        <taxon>Eukaryota</taxon>
        <taxon>Viridiplantae</taxon>
        <taxon>Streptophyta</taxon>
        <taxon>Embryophyta</taxon>
        <taxon>Tracheophyta</taxon>
        <taxon>Spermatophyta</taxon>
        <taxon>Magnoliopsida</taxon>
        <taxon>Liliopsida</taxon>
        <taxon>Poales</taxon>
        <taxon>Poaceae</taxon>
        <taxon>PACMAD clade</taxon>
        <taxon>Panicoideae</taxon>
        <taxon>Panicodae</taxon>
        <taxon>Paniceae</taxon>
        <taxon>Panicinae</taxon>
        <taxon>Panicum</taxon>
        <taxon>Panicum sect. Panicum</taxon>
    </lineage>
</organism>
<name>A0A3L6R4Q0_PANMI</name>
<evidence type="ECO:0000313" key="2">
    <source>
        <dbReference type="Proteomes" id="UP000275267"/>
    </source>
</evidence>
<protein>
    <submittedName>
        <fullName evidence="1">Uncharacterized protein</fullName>
    </submittedName>
</protein>
<dbReference type="EMBL" id="PQIB02000010">
    <property type="protein sequence ID" value="RLM93878.1"/>
    <property type="molecule type" value="Genomic_DNA"/>
</dbReference>
<dbReference type="AlphaFoldDB" id="A0A3L6R4Q0"/>
<accession>A0A3L6R4Q0</accession>
<evidence type="ECO:0000313" key="1">
    <source>
        <dbReference type="EMBL" id="RLM93878.1"/>
    </source>
</evidence>
<sequence length="192" mass="20538">MARCSAPSLDGAFCGGDRESATRRRGSAALNSWEPGTKGYRRDGDVEGAAPRRLLDWIYGADALGGGKRGGGAKCHVIKKFAQPSATFMVQRPVVYGANDKGAEAIAPGTADLLLELHDPPRPSYLALPERLAREHNDFPRIVAVGSDRLLFMATQGRRDHGYFLCDVKARTAARLPVVPLEMGLSSCSAAT</sequence>
<comment type="caution">
    <text evidence="1">The sequence shown here is derived from an EMBL/GenBank/DDBJ whole genome shotgun (WGS) entry which is preliminary data.</text>
</comment>
<proteinExistence type="predicted"/>